<evidence type="ECO:0000313" key="1">
    <source>
        <dbReference type="EMBL" id="SMR51357.1"/>
    </source>
</evidence>
<evidence type="ECO:0000313" key="2">
    <source>
        <dbReference type="Proteomes" id="UP000245764"/>
    </source>
</evidence>
<evidence type="ECO:0008006" key="3">
    <source>
        <dbReference type="Google" id="ProtNLM"/>
    </source>
</evidence>
<dbReference type="EMBL" id="LT854256">
    <property type="protein sequence ID" value="SMR51357.1"/>
    <property type="molecule type" value="Genomic_DNA"/>
</dbReference>
<reference evidence="2" key="1">
    <citation type="submission" date="2017-05" db="EMBL/GenBank/DDBJ databases">
        <authorList>
            <person name="Song R."/>
            <person name="Chenine A.L."/>
            <person name="Ruprecht R.M."/>
        </authorList>
    </citation>
    <scope>NUCLEOTIDE SEQUENCE [LARGE SCALE GENOMIC DNA]</scope>
</reference>
<proteinExistence type="predicted"/>
<organism evidence="1 2">
    <name type="scientific">Zymoseptoria tritici ST99CH_1E4</name>
    <dbReference type="NCBI Taxonomy" id="1276532"/>
    <lineage>
        <taxon>Eukaryota</taxon>
        <taxon>Fungi</taxon>
        <taxon>Dikarya</taxon>
        <taxon>Ascomycota</taxon>
        <taxon>Pezizomycotina</taxon>
        <taxon>Dothideomycetes</taxon>
        <taxon>Dothideomycetidae</taxon>
        <taxon>Mycosphaerellales</taxon>
        <taxon>Mycosphaerellaceae</taxon>
        <taxon>Zymoseptoria</taxon>
    </lineage>
</organism>
<dbReference type="AlphaFoldDB" id="A0A2H1GCR4"/>
<gene>
    <name evidence="1" type="ORF">ZT1E4_G5576</name>
</gene>
<accession>A0A2H1GCR4</accession>
<name>A0A2H1GCR4_ZYMTR</name>
<protein>
    <recommendedName>
        <fullName evidence="3">F-box domain-containing protein</fullName>
    </recommendedName>
</protein>
<dbReference type="Proteomes" id="UP000245764">
    <property type="component" value="Chromosome 4"/>
</dbReference>
<sequence length="206" mass="23378">MAQSELPAVGDQHEAEQFSSNLQTAPVMMDKDPASNDVGNQPPAIQSSDAVHAPFRLLDLPDELWAKIGRLVIDDLPAIKLHSYTFYTDLESTSSALAVPGVLQTCSALRNELRSDYYKSNKIAVDLDHSWPEEFHNVGLHLQAIGAEARRLLTEYRVEQTFRGWNKGDWKLEPRHHFLDWNIELEMELESEHAGSSVVQWKIKFL</sequence>